<evidence type="ECO:0000313" key="11">
    <source>
        <dbReference type="EMBL" id="CAF1386919.1"/>
    </source>
</evidence>
<keyword evidence="10" id="KW-0521">NADP</keyword>
<dbReference type="Pfam" id="PF01129">
    <property type="entry name" value="ART"/>
    <property type="match status" value="1"/>
</dbReference>
<dbReference type="SUPFAM" id="SSF56399">
    <property type="entry name" value="ADP-ribosylation"/>
    <property type="match status" value="1"/>
</dbReference>
<dbReference type="GO" id="GO:0090729">
    <property type="term" value="F:toxin activity"/>
    <property type="evidence" value="ECO:0007669"/>
    <property type="project" value="UniProtKB-KW"/>
</dbReference>
<dbReference type="AlphaFoldDB" id="A0A815K0A8"/>
<keyword evidence="6 10" id="KW-0808">Transferase</keyword>
<evidence type="ECO:0000256" key="7">
    <source>
        <dbReference type="ARBA" id="ARBA00022695"/>
    </source>
</evidence>
<dbReference type="OrthoDB" id="423533at2759"/>
<comment type="catalytic activity">
    <reaction evidence="9 10">
        <text>L-arginyl-[protein] + NAD(+) = N(omega)-(ADP-D-ribosyl)-L-arginyl-[protein] + nicotinamide + H(+)</text>
        <dbReference type="Rhea" id="RHEA:19149"/>
        <dbReference type="Rhea" id="RHEA-COMP:10532"/>
        <dbReference type="Rhea" id="RHEA-COMP:15087"/>
        <dbReference type="ChEBI" id="CHEBI:15378"/>
        <dbReference type="ChEBI" id="CHEBI:17154"/>
        <dbReference type="ChEBI" id="CHEBI:29965"/>
        <dbReference type="ChEBI" id="CHEBI:57540"/>
        <dbReference type="ChEBI" id="CHEBI:142554"/>
        <dbReference type="EC" id="2.4.2.31"/>
    </reaction>
</comment>
<dbReference type="EMBL" id="CAJNOI010001142">
    <property type="protein sequence ID" value="CAF1386919.1"/>
    <property type="molecule type" value="Genomic_DNA"/>
</dbReference>
<gene>
    <name evidence="11" type="ORF">BJG266_LOCUS36892</name>
    <name evidence="12" type="ORF">QVE165_LOCUS53872</name>
</gene>
<keyword evidence="3" id="KW-0964">Secreted</keyword>
<keyword evidence="5 10" id="KW-0328">Glycosyltransferase</keyword>
<dbReference type="EMBL" id="CAJNOM010001483">
    <property type="protein sequence ID" value="CAF1609686.1"/>
    <property type="molecule type" value="Genomic_DNA"/>
</dbReference>
<accession>A0A815K0A8</accession>
<evidence type="ECO:0000256" key="2">
    <source>
        <dbReference type="ARBA" id="ARBA00009558"/>
    </source>
</evidence>
<dbReference type="GO" id="GO:0005576">
    <property type="term" value="C:extracellular region"/>
    <property type="evidence" value="ECO:0007669"/>
    <property type="project" value="UniProtKB-SubCell"/>
</dbReference>
<keyword evidence="8" id="KW-0843">Virulence</keyword>
<protein>
    <recommendedName>
        <fullName evidence="10">NAD(P)(+)--arginine ADP-ribosyltransferase</fullName>
        <ecNumber evidence="10">2.4.2.31</ecNumber>
    </recommendedName>
    <alternativeName>
        <fullName evidence="10">Mono(ADP-ribosyl)transferase</fullName>
    </alternativeName>
</protein>
<dbReference type="PANTHER" id="PTHR10339:SF25">
    <property type="entry name" value="SECRETED EXOENZYME S"/>
    <property type="match status" value="1"/>
</dbReference>
<keyword evidence="10" id="KW-0520">NAD</keyword>
<evidence type="ECO:0000256" key="1">
    <source>
        <dbReference type="ARBA" id="ARBA00004613"/>
    </source>
</evidence>
<evidence type="ECO:0000313" key="14">
    <source>
        <dbReference type="Proteomes" id="UP000663877"/>
    </source>
</evidence>
<evidence type="ECO:0000256" key="4">
    <source>
        <dbReference type="ARBA" id="ARBA00022656"/>
    </source>
</evidence>
<keyword evidence="7" id="KW-0548">Nucleotidyltransferase</keyword>
<dbReference type="Proteomes" id="UP000663877">
    <property type="component" value="Unassembled WGS sequence"/>
</dbReference>
<name>A0A815K0A8_9BILA</name>
<evidence type="ECO:0000256" key="6">
    <source>
        <dbReference type="ARBA" id="ARBA00022679"/>
    </source>
</evidence>
<dbReference type="GO" id="GO:0016779">
    <property type="term" value="F:nucleotidyltransferase activity"/>
    <property type="evidence" value="ECO:0007669"/>
    <property type="project" value="UniProtKB-KW"/>
</dbReference>
<dbReference type="EC" id="2.4.2.31" evidence="10"/>
<evidence type="ECO:0000313" key="13">
    <source>
        <dbReference type="Proteomes" id="UP000663832"/>
    </source>
</evidence>
<comment type="subcellular location">
    <subcellularLocation>
        <location evidence="1">Secreted</location>
    </subcellularLocation>
</comment>
<comment type="similarity">
    <text evidence="2 10">Belongs to the Arg-specific ADP-ribosyltransferase family.</text>
</comment>
<dbReference type="Proteomes" id="UP000663832">
    <property type="component" value="Unassembled WGS sequence"/>
</dbReference>
<dbReference type="PROSITE" id="PS51996">
    <property type="entry name" value="TR_MART"/>
    <property type="match status" value="1"/>
</dbReference>
<dbReference type="GO" id="GO:0003950">
    <property type="term" value="F:NAD+ poly-ADP-ribosyltransferase activity"/>
    <property type="evidence" value="ECO:0007669"/>
    <property type="project" value="TreeGrafter"/>
</dbReference>
<evidence type="ECO:0000313" key="12">
    <source>
        <dbReference type="EMBL" id="CAF1609686.1"/>
    </source>
</evidence>
<evidence type="ECO:0000256" key="3">
    <source>
        <dbReference type="ARBA" id="ARBA00022525"/>
    </source>
</evidence>
<proteinExistence type="inferred from homology"/>
<feature type="non-terminal residue" evidence="11">
    <location>
        <position position="356"/>
    </location>
</feature>
<dbReference type="InterPro" id="IPR050999">
    <property type="entry name" value="ADP-ribosyltransferase_ARG"/>
</dbReference>
<sequence length="356" mass="40854">DETIQEIPLVSLEEAVKPLVSILPGIRKYVRVVKQRCPTQPADGLTIDESSSIMLYSSAWKAIDKTLYTILNDALRSIDRTKLKPWYLYLKLLRTALSHLPTTCRSVFRGIKLDLHNEYRKGEKIIWWGFSSCTSTIDVLQSETFLGINGPRTMFTIECNSGIDIRNHSFFPSEDEILLMAATNFKIMGNCNHGNNFHTVQLKEIQPTNRYQHLRAFPSALMKIFLPIETDPYAPPSIAMMNEITKYNIKPENAPSDISLPSLQKKVKRCGGNACLECGKCNDWYYDGDMNYDYELLKRQHCRNILQRKRWSYTNEEASCRRNLPEISHGHDDGVLIFIHGIDLAVFISHICQCNQ</sequence>
<dbReference type="InterPro" id="IPR000768">
    <property type="entry name" value="ART"/>
</dbReference>
<evidence type="ECO:0000256" key="5">
    <source>
        <dbReference type="ARBA" id="ARBA00022676"/>
    </source>
</evidence>
<keyword evidence="4" id="KW-0800">Toxin</keyword>
<dbReference type="GO" id="GO:0106274">
    <property type="term" value="F:NAD+-protein-arginine ADP-ribosyltransferase activity"/>
    <property type="evidence" value="ECO:0007669"/>
    <property type="project" value="UniProtKB-EC"/>
</dbReference>
<evidence type="ECO:0000256" key="10">
    <source>
        <dbReference type="RuleBase" id="RU361228"/>
    </source>
</evidence>
<evidence type="ECO:0000256" key="9">
    <source>
        <dbReference type="ARBA" id="ARBA00047597"/>
    </source>
</evidence>
<reference evidence="11" key="1">
    <citation type="submission" date="2021-02" db="EMBL/GenBank/DDBJ databases">
        <authorList>
            <person name="Nowell W R."/>
        </authorList>
    </citation>
    <scope>NUCLEOTIDE SEQUENCE</scope>
</reference>
<dbReference type="Gene3D" id="3.90.176.10">
    <property type="entry name" value="Toxin ADP-ribosyltransferase, Chain A, domain 1"/>
    <property type="match status" value="1"/>
</dbReference>
<organism evidence="11 14">
    <name type="scientific">Adineta steineri</name>
    <dbReference type="NCBI Taxonomy" id="433720"/>
    <lineage>
        <taxon>Eukaryota</taxon>
        <taxon>Metazoa</taxon>
        <taxon>Spiralia</taxon>
        <taxon>Gnathifera</taxon>
        <taxon>Rotifera</taxon>
        <taxon>Eurotatoria</taxon>
        <taxon>Bdelloidea</taxon>
        <taxon>Adinetida</taxon>
        <taxon>Adinetidae</taxon>
        <taxon>Adineta</taxon>
    </lineage>
</organism>
<comment type="caution">
    <text evidence="11">The sequence shown here is derived from an EMBL/GenBank/DDBJ whole genome shotgun (WGS) entry which is preliminary data.</text>
</comment>
<dbReference type="PANTHER" id="PTHR10339">
    <property type="entry name" value="ADP-RIBOSYLTRANSFERASE"/>
    <property type="match status" value="1"/>
</dbReference>
<evidence type="ECO:0000256" key="8">
    <source>
        <dbReference type="ARBA" id="ARBA00023026"/>
    </source>
</evidence>
<keyword evidence="13" id="KW-1185">Reference proteome</keyword>